<dbReference type="GO" id="GO:0004519">
    <property type="term" value="F:endonuclease activity"/>
    <property type="evidence" value="ECO:0007669"/>
    <property type="project" value="UniProtKB-KW"/>
</dbReference>
<feature type="domain" description="Endonuclease/exonuclease/phosphatase" evidence="2">
    <location>
        <begin position="99"/>
        <end position="306"/>
    </location>
</feature>
<evidence type="ECO:0000259" key="2">
    <source>
        <dbReference type="Pfam" id="PF03372"/>
    </source>
</evidence>
<dbReference type="RefSeq" id="WP_086537683.1">
    <property type="nucleotide sequence ID" value="NZ_NGFO01000045.1"/>
</dbReference>
<evidence type="ECO:0000313" key="3">
    <source>
        <dbReference type="EMBL" id="OUC75933.1"/>
    </source>
</evidence>
<dbReference type="EMBL" id="NGFO01000045">
    <property type="protein sequence ID" value="OUC75933.1"/>
    <property type="molecule type" value="Genomic_DNA"/>
</dbReference>
<accession>A0A243Q3T4</accession>
<evidence type="ECO:0000256" key="1">
    <source>
        <dbReference type="SAM" id="Phobius"/>
    </source>
</evidence>
<protein>
    <submittedName>
        <fullName evidence="3">Endonuclease</fullName>
    </submittedName>
</protein>
<dbReference type="Gene3D" id="3.60.10.10">
    <property type="entry name" value="Endonuclease/exonuclease/phosphatase"/>
    <property type="match status" value="1"/>
</dbReference>
<organism evidence="3 4">
    <name type="scientific">Gordonia lacunae</name>
    <dbReference type="NCBI Taxonomy" id="417102"/>
    <lineage>
        <taxon>Bacteria</taxon>
        <taxon>Bacillati</taxon>
        <taxon>Actinomycetota</taxon>
        <taxon>Actinomycetes</taxon>
        <taxon>Mycobacteriales</taxon>
        <taxon>Gordoniaceae</taxon>
        <taxon>Gordonia</taxon>
    </lineage>
</organism>
<keyword evidence="1" id="KW-0812">Transmembrane</keyword>
<dbReference type="Pfam" id="PF03372">
    <property type="entry name" value="Exo_endo_phos"/>
    <property type="match status" value="1"/>
</dbReference>
<feature type="transmembrane region" description="Helical" evidence="1">
    <location>
        <begin position="7"/>
        <end position="29"/>
    </location>
</feature>
<feature type="transmembrane region" description="Helical" evidence="1">
    <location>
        <begin position="35"/>
        <end position="59"/>
    </location>
</feature>
<evidence type="ECO:0000313" key="4">
    <source>
        <dbReference type="Proteomes" id="UP000194632"/>
    </source>
</evidence>
<keyword evidence="4" id="KW-1185">Reference proteome</keyword>
<keyword evidence="1" id="KW-1133">Transmembrane helix</keyword>
<dbReference type="InterPro" id="IPR036691">
    <property type="entry name" value="Endo/exonu/phosph_ase_sf"/>
</dbReference>
<gene>
    <name evidence="3" type="ORF">CA982_24200</name>
</gene>
<dbReference type="InterPro" id="IPR005135">
    <property type="entry name" value="Endo/exonuclease/phosphatase"/>
</dbReference>
<keyword evidence="1" id="KW-0472">Membrane</keyword>
<sequence length="316" mass="34162">MTRFLWAAAYVLGWAMLAGVVLGVFLHFYPSRGDVALYLTSAVQFALIPGVIAIVVFAVLRRWFMLVLAVVAAGALAYTQVPLVVAEAAPTGERFTVVSANLLFGGGDIGALEKIVADADPDLVSLQEVTPEALERLRRSEIGRSLPHEFAIPYTYAAGTAMFSKTPLDDRYNIPGTVLHNLQARTDLPGASGTQVLAIHPAAPLWGRNWDWLADMDTLAAHFEQLPPGRVIAIGDYNSTWNHAKYRKLLTNGLVDGTDVAGAGFLPSYPTDKRIGNRPLVAIDRVILRGFVATSMDTHYLPGSDHRTLVVSLVAS</sequence>
<dbReference type="SUPFAM" id="SSF56219">
    <property type="entry name" value="DNase I-like"/>
    <property type="match status" value="1"/>
</dbReference>
<dbReference type="AlphaFoldDB" id="A0A243Q3T4"/>
<comment type="caution">
    <text evidence="3">The sequence shown here is derived from an EMBL/GenBank/DDBJ whole genome shotgun (WGS) entry which is preliminary data.</text>
</comment>
<feature type="transmembrane region" description="Helical" evidence="1">
    <location>
        <begin position="66"/>
        <end position="85"/>
    </location>
</feature>
<name>A0A243Q3T4_9ACTN</name>
<proteinExistence type="predicted"/>
<keyword evidence="3" id="KW-0255">Endonuclease</keyword>
<keyword evidence="3" id="KW-0378">Hydrolase</keyword>
<keyword evidence="3" id="KW-0540">Nuclease</keyword>
<dbReference type="Proteomes" id="UP000194632">
    <property type="component" value="Unassembled WGS sequence"/>
</dbReference>
<dbReference type="OrthoDB" id="2340043at2"/>
<dbReference type="STRING" id="417102.CA982_24200"/>
<reference evidence="3 4" key="1">
    <citation type="submission" date="2017-05" db="EMBL/GenBank/DDBJ databases">
        <title>Biotechnological potential of actinobacteria isolated from South African environments.</title>
        <authorList>
            <person name="Le Roes-Hill M."/>
            <person name="Prins A."/>
            <person name="Durrell K.A."/>
        </authorList>
    </citation>
    <scope>NUCLEOTIDE SEQUENCE [LARGE SCALE GENOMIC DNA]</scope>
    <source>
        <strain evidence="3">BS2</strain>
    </source>
</reference>